<accession>A0A4Z2D6B5</accession>
<evidence type="ECO:0000313" key="2">
    <source>
        <dbReference type="EMBL" id="TNN12027.1"/>
    </source>
</evidence>
<feature type="chain" id="PRO_5021330778" evidence="1">
    <location>
        <begin position="23"/>
        <end position="99"/>
    </location>
</feature>
<keyword evidence="1" id="KW-0732">Signal</keyword>
<evidence type="ECO:0000256" key="1">
    <source>
        <dbReference type="SAM" id="SignalP"/>
    </source>
</evidence>
<keyword evidence="3" id="KW-1185">Reference proteome</keyword>
<gene>
    <name evidence="2" type="ORF">EWB00_004135</name>
</gene>
<comment type="caution">
    <text evidence="2">The sequence shown here is derived from an EMBL/GenBank/DDBJ whole genome shotgun (WGS) entry which is preliminary data.</text>
</comment>
<proteinExistence type="predicted"/>
<organism evidence="2 3">
    <name type="scientific">Schistosoma japonicum</name>
    <name type="common">Blood fluke</name>
    <dbReference type="NCBI Taxonomy" id="6182"/>
    <lineage>
        <taxon>Eukaryota</taxon>
        <taxon>Metazoa</taxon>
        <taxon>Spiralia</taxon>
        <taxon>Lophotrochozoa</taxon>
        <taxon>Platyhelminthes</taxon>
        <taxon>Trematoda</taxon>
        <taxon>Digenea</taxon>
        <taxon>Strigeidida</taxon>
        <taxon>Schistosomatoidea</taxon>
        <taxon>Schistosomatidae</taxon>
        <taxon>Schistosoma</taxon>
    </lineage>
</organism>
<dbReference type="AlphaFoldDB" id="A0A4Z2D6B5"/>
<reference evidence="2 3" key="1">
    <citation type="submission" date="2019-03" db="EMBL/GenBank/DDBJ databases">
        <title>An improved genome assembly of the fluke Schistosoma japonicum.</title>
        <authorList>
            <person name="Hu W."/>
            <person name="Luo F."/>
            <person name="Yin M."/>
            <person name="Mo X."/>
            <person name="Sun C."/>
            <person name="Wu Q."/>
            <person name="Zhu B."/>
            <person name="Xiang M."/>
            <person name="Wang J."/>
            <person name="Wang Y."/>
            <person name="Zhang T."/>
            <person name="Xu B."/>
            <person name="Zheng H."/>
            <person name="Feng Z."/>
        </authorList>
    </citation>
    <scope>NUCLEOTIDE SEQUENCE [LARGE SCALE GENOMIC DNA]</scope>
    <source>
        <strain evidence="2">HuSjv2</strain>
        <tissue evidence="2">Worms</tissue>
    </source>
</reference>
<feature type="signal peptide" evidence="1">
    <location>
        <begin position="1"/>
        <end position="22"/>
    </location>
</feature>
<dbReference type="EMBL" id="SKCS01000273">
    <property type="protein sequence ID" value="TNN12027.1"/>
    <property type="molecule type" value="Genomic_DNA"/>
</dbReference>
<evidence type="ECO:0000313" key="3">
    <source>
        <dbReference type="Proteomes" id="UP000311919"/>
    </source>
</evidence>
<name>A0A4Z2D6B5_SCHJA</name>
<dbReference type="Proteomes" id="UP000311919">
    <property type="component" value="Unassembled WGS sequence"/>
</dbReference>
<protein>
    <submittedName>
        <fullName evidence="2">Uncharacterized protein</fullName>
    </submittedName>
</protein>
<sequence>MNIQPLILIPMLTIILCSKAAADENGLQYIDDHNYDLDGALVTGHYDVIIVSNANKSVCSYSDYNITAAVYDDDNNDVDYDICVESKLRWKVFRYLCCC</sequence>